<protein>
    <recommendedName>
        <fullName evidence="5">Shugoshin C-terminal domain-containing protein</fullName>
    </recommendedName>
</protein>
<comment type="caution">
    <text evidence="3">The sequence shown here is derived from an EMBL/GenBank/DDBJ whole genome shotgun (WGS) entry which is preliminary data.</text>
</comment>
<dbReference type="RefSeq" id="XP_066695703.1">
    <property type="nucleotide sequence ID" value="XM_066849007.1"/>
</dbReference>
<feature type="coiled-coil region" evidence="1">
    <location>
        <begin position="31"/>
        <end position="58"/>
    </location>
</feature>
<feature type="compositionally biased region" description="Basic and acidic residues" evidence="2">
    <location>
        <begin position="166"/>
        <end position="176"/>
    </location>
</feature>
<feature type="compositionally biased region" description="Polar residues" evidence="2">
    <location>
        <begin position="406"/>
        <end position="424"/>
    </location>
</feature>
<evidence type="ECO:0000313" key="3">
    <source>
        <dbReference type="EMBL" id="KAK7943672.1"/>
    </source>
</evidence>
<dbReference type="Proteomes" id="UP001391051">
    <property type="component" value="Unassembled WGS sequence"/>
</dbReference>
<reference evidence="3 4" key="1">
    <citation type="submission" date="2023-01" db="EMBL/GenBank/DDBJ databases">
        <title>Analysis of 21 Apiospora genomes using comparative genomics revels a genus with tremendous synthesis potential of carbohydrate active enzymes and secondary metabolites.</title>
        <authorList>
            <person name="Sorensen T."/>
        </authorList>
    </citation>
    <scope>NUCLEOTIDE SEQUENCE [LARGE SCALE GENOMIC DNA]</scope>
    <source>
        <strain evidence="3 4">CBS 24483</strain>
    </source>
</reference>
<name>A0ABR1Q1N2_9PEZI</name>
<sequence length="447" mass="48759">MASAFDLNGAASDFSIRLIREKVTALADEVNQELDGDLNQLRALLDHVDQKRTKFQENKSNLLEGLRATLTSLQVDAAVVNTTLSDIAATSSPPLLSLIPTVSTLHLESRPLTPAASPPESGPAETAKPPQPDSAGSDAVSNRGNGAKVTPGVVSKSDTQSGTQAADKREDPEAARVKASPSSRALVVRREKRPHEPSEDPEHETKKAKTSSDHDLDAIECVFRHAGRDGFFVIRCLEPECSLRISDTAPFKYKRAFNHFNSKHLKQPQSEEHIFEEFAYQVEDATEEAIAARSNGTEIPECTPKDRLPDARSTPPRPGSPRRVSKTVTFDLERSPSLGHHGWDSDNGSGPSDITEGELEGSASEPGKPRHNLRRLPRLSYNQMAQGRDPTPTDFQDQAEGDRADTSSVKRSGTPSVLNTNVRVSRSAKKLLSLVDKPRRSSEQPHK</sequence>
<evidence type="ECO:0000256" key="2">
    <source>
        <dbReference type="SAM" id="MobiDB-lite"/>
    </source>
</evidence>
<dbReference type="GeneID" id="92082069"/>
<keyword evidence="4" id="KW-1185">Reference proteome</keyword>
<dbReference type="EMBL" id="JAQQWE010000008">
    <property type="protein sequence ID" value="KAK7943672.1"/>
    <property type="molecule type" value="Genomic_DNA"/>
</dbReference>
<evidence type="ECO:0008006" key="5">
    <source>
        <dbReference type="Google" id="ProtNLM"/>
    </source>
</evidence>
<feature type="compositionally biased region" description="Basic and acidic residues" evidence="2">
    <location>
        <begin position="193"/>
        <end position="213"/>
    </location>
</feature>
<keyword evidence="1" id="KW-0175">Coiled coil</keyword>
<proteinExistence type="predicted"/>
<evidence type="ECO:0000256" key="1">
    <source>
        <dbReference type="SAM" id="Coils"/>
    </source>
</evidence>
<feature type="compositionally biased region" description="Basic and acidic residues" evidence="2">
    <location>
        <begin position="436"/>
        <end position="447"/>
    </location>
</feature>
<organism evidence="3 4">
    <name type="scientific">Apiospora aurea</name>
    <dbReference type="NCBI Taxonomy" id="335848"/>
    <lineage>
        <taxon>Eukaryota</taxon>
        <taxon>Fungi</taxon>
        <taxon>Dikarya</taxon>
        <taxon>Ascomycota</taxon>
        <taxon>Pezizomycotina</taxon>
        <taxon>Sordariomycetes</taxon>
        <taxon>Xylariomycetidae</taxon>
        <taxon>Amphisphaeriales</taxon>
        <taxon>Apiosporaceae</taxon>
        <taxon>Apiospora</taxon>
    </lineage>
</organism>
<accession>A0ABR1Q1N2</accession>
<feature type="region of interest" description="Disordered" evidence="2">
    <location>
        <begin position="292"/>
        <end position="447"/>
    </location>
</feature>
<evidence type="ECO:0000313" key="4">
    <source>
        <dbReference type="Proteomes" id="UP001391051"/>
    </source>
</evidence>
<feature type="region of interest" description="Disordered" evidence="2">
    <location>
        <begin position="109"/>
        <end position="213"/>
    </location>
</feature>
<gene>
    <name evidence="3" type="ORF">PG986_012785</name>
</gene>